<reference evidence="3 4" key="1">
    <citation type="journal article" date="2022" name="Syst. Appl. Microbiol.">
        <title>Rhodopirellula aestuarii sp. nov., a novel member of the genus Rhodopirellula isolated from brackish sediments collected in the Tagus River estuary, Portugal.</title>
        <authorList>
            <person name="Vitorino I.R."/>
            <person name="Klimek D."/>
            <person name="Calusinska M."/>
            <person name="Lobo-da-Cunha A."/>
            <person name="Vasconcelos V."/>
            <person name="Lage O.M."/>
        </authorList>
    </citation>
    <scope>NUCLEOTIDE SEQUENCE [LARGE SCALE GENOMIC DNA]</scope>
    <source>
        <strain evidence="3 4">ICT_H3.1</strain>
    </source>
</reference>
<keyword evidence="1" id="KW-1133">Transmembrane helix</keyword>
<gene>
    <name evidence="3" type="ORF">NB063_10120</name>
</gene>
<protein>
    <submittedName>
        <fullName evidence="3">Pilus assembly protein</fullName>
    </submittedName>
</protein>
<sequence length="139" mass="15116">MSSSTCKKRQRKRQSRRTGIAVVELAICLPLIVLIFFGTLETCRAIYLRQNLAIVAYEGARVGVLPGSSSAVVQQQCEMLLEDRGIDGYDVVTSPTPETLQVGGTFQVTVTAQCDKNTMIGSQLFAGKVLSETVVMRAE</sequence>
<accession>A0ABT0U247</accession>
<dbReference type="EMBL" id="JAMQBK010000025">
    <property type="protein sequence ID" value="MCM2370963.1"/>
    <property type="molecule type" value="Genomic_DNA"/>
</dbReference>
<dbReference type="InterPro" id="IPR012495">
    <property type="entry name" value="TadE-like_dom"/>
</dbReference>
<dbReference type="RefSeq" id="WP_250928602.1">
    <property type="nucleotide sequence ID" value="NZ_JAMQBK010000025.1"/>
</dbReference>
<proteinExistence type="predicted"/>
<evidence type="ECO:0000259" key="2">
    <source>
        <dbReference type="Pfam" id="PF07811"/>
    </source>
</evidence>
<dbReference type="Pfam" id="PF07811">
    <property type="entry name" value="TadE"/>
    <property type="match status" value="1"/>
</dbReference>
<feature type="domain" description="TadE-like" evidence="2">
    <location>
        <begin position="19"/>
        <end position="61"/>
    </location>
</feature>
<evidence type="ECO:0000256" key="1">
    <source>
        <dbReference type="SAM" id="Phobius"/>
    </source>
</evidence>
<dbReference type="Proteomes" id="UP001202961">
    <property type="component" value="Unassembled WGS sequence"/>
</dbReference>
<evidence type="ECO:0000313" key="4">
    <source>
        <dbReference type="Proteomes" id="UP001202961"/>
    </source>
</evidence>
<comment type="caution">
    <text evidence="3">The sequence shown here is derived from an EMBL/GenBank/DDBJ whole genome shotgun (WGS) entry which is preliminary data.</text>
</comment>
<organism evidence="3 4">
    <name type="scientific">Aporhodopirellula aestuarii</name>
    <dbReference type="NCBI Taxonomy" id="2950107"/>
    <lineage>
        <taxon>Bacteria</taxon>
        <taxon>Pseudomonadati</taxon>
        <taxon>Planctomycetota</taxon>
        <taxon>Planctomycetia</taxon>
        <taxon>Pirellulales</taxon>
        <taxon>Pirellulaceae</taxon>
        <taxon>Aporhodopirellula</taxon>
    </lineage>
</organism>
<feature type="transmembrane region" description="Helical" evidence="1">
    <location>
        <begin position="21"/>
        <end position="40"/>
    </location>
</feature>
<keyword evidence="4" id="KW-1185">Reference proteome</keyword>
<evidence type="ECO:0000313" key="3">
    <source>
        <dbReference type="EMBL" id="MCM2370963.1"/>
    </source>
</evidence>
<keyword evidence="1" id="KW-0812">Transmembrane</keyword>
<name>A0ABT0U247_9BACT</name>
<keyword evidence="1" id="KW-0472">Membrane</keyword>